<feature type="compositionally biased region" description="Basic and acidic residues" evidence="1">
    <location>
        <begin position="14"/>
        <end position="23"/>
    </location>
</feature>
<dbReference type="KEGG" id="cak:Caul_2556"/>
<evidence type="ECO:0000313" key="2">
    <source>
        <dbReference type="EMBL" id="ABZ71683.1"/>
    </source>
</evidence>
<dbReference type="HOGENOM" id="CLU_2128995_0_0_5"/>
<accession>B0SWQ5</accession>
<reference evidence="2" key="1">
    <citation type="submission" date="2008-01" db="EMBL/GenBank/DDBJ databases">
        <title>Complete sequence of chromosome of Caulobacter sp. K31.</title>
        <authorList>
            <consortium name="US DOE Joint Genome Institute"/>
            <person name="Copeland A."/>
            <person name="Lucas S."/>
            <person name="Lapidus A."/>
            <person name="Barry K."/>
            <person name="Glavina del Rio T."/>
            <person name="Dalin E."/>
            <person name="Tice H."/>
            <person name="Pitluck S."/>
            <person name="Bruce D."/>
            <person name="Goodwin L."/>
            <person name="Thompson L.S."/>
            <person name="Brettin T."/>
            <person name="Detter J.C."/>
            <person name="Han C."/>
            <person name="Schmutz J."/>
            <person name="Larimer F."/>
            <person name="Land M."/>
            <person name="Hauser L."/>
            <person name="Kyrpides N."/>
            <person name="Kim E."/>
            <person name="Stephens C."/>
            <person name="Richardson P."/>
        </authorList>
    </citation>
    <scope>NUCLEOTIDE SEQUENCE [LARGE SCALE GENOMIC DNA]</scope>
    <source>
        <strain evidence="2">K31</strain>
    </source>
</reference>
<gene>
    <name evidence="2" type="ordered locus">Caul_2556</name>
</gene>
<feature type="region of interest" description="Disordered" evidence="1">
    <location>
        <begin position="57"/>
        <end position="77"/>
    </location>
</feature>
<name>B0SWQ5_CAUSK</name>
<protein>
    <submittedName>
        <fullName evidence="2">Uncharacterized protein</fullName>
    </submittedName>
</protein>
<dbReference type="EMBL" id="CP000927">
    <property type="protein sequence ID" value="ABZ71683.1"/>
    <property type="molecule type" value="Genomic_DNA"/>
</dbReference>
<organism evidence="2">
    <name type="scientific">Caulobacter sp. (strain K31)</name>
    <dbReference type="NCBI Taxonomy" id="366602"/>
    <lineage>
        <taxon>Bacteria</taxon>
        <taxon>Pseudomonadati</taxon>
        <taxon>Pseudomonadota</taxon>
        <taxon>Alphaproteobacteria</taxon>
        <taxon>Caulobacterales</taxon>
        <taxon>Caulobacteraceae</taxon>
        <taxon>Caulobacter</taxon>
    </lineage>
</organism>
<sequence>MICKARKGAWGGGDVKDSGRRETPSGPPGHLPQRGGSSSRGMLPLWESCREATEGVFPRHDLSSSRGSPLSVWKGSRSAGRRPECVLCVPFRRSRSLRAVVIRQHPVGSALNA</sequence>
<dbReference type="AlphaFoldDB" id="B0SWQ5"/>
<feature type="region of interest" description="Disordered" evidence="1">
    <location>
        <begin position="1"/>
        <end position="43"/>
    </location>
</feature>
<proteinExistence type="predicted"/>
<evidence type="ECO:0000256" key="1">
    <source>
        <dbReference type="SAM" id="MobiDB-lite"/>
    </source>
</evidence>